<proteinExistence type="inferred from homology"/>
<dbReference type="InterPro" id="IPR036249">
    <property type="entry name" value="Thioredoxin-like_sf"/>
</dbReference>
<dbReference type="PANTHER" id="PTHR35272">
    <property type="entry name" value="THIOL:DISULFIDE INTERCHANGE PROTEIN DSBC-RELATED"/>
    <property type="match status" value="1"/>
</dbReference>
<dbReference type="GO" id="GO:0042597">
    <property type="term" value="C:periplasmic space"/>
    <property type="evidence" value="ECO:0007669"/>
    <property type="project" value="UniProtKB-SubCell"/>
</dbReference>
<dbReference type="SUPFAM" id="SSF54423">
    <property type="entry name" value="DsbC/DsbG N-terminal domain-like"/>
    <property type="match status" value="1"/>
</dbReference>
<evidence type="ECO:0000259" key="8">
    <source>
        <dbReference type="Pfam" id="PF10411"/>
    </source>
</evidence>
<gene>
    <name evidence="10" type="ORF">C9928_01765</name>
</gene>
<feature type="domain" description="Thioredoxin-like fold" evidence="9">
    <location>
        <begin position="137"/>
        <end position="260"/>
    </location>
</feature>
<keyword evidence="4 7" id="KW-0574">Periplasm</keyword>
<dbReference type="Gene3D" id="3.10.450.70">
    <property type="entry name" value="Disulphide bond isomerase, DsbC/G, N-terminal"/>
    <property type="match status" value="1"/>
</dbReference>
<dbReference type="InterPro" id="IPR009094">
    <property type="entry name" value="DiS-bond_isomerase_DsbC/G_N_sf"/>
</dbReference>
<dbReference type="PROSITE" id="PS00194">
    <property type="entry name" value="THIOREDOXIN_1"/>
    <property type="match status" value="1"/>
</dbReference>
<dbReference type="PANTHER" id="PTHR35272:SF3">
    <property type="entry name" value="THIOL:DISULFIDE INTERCHANGE PROTEIN DSBC"/>
    <property type="match status" value="1"/>
</dbReference>
<evidence type="ECO:0000256" key="6">
    <source>
        <dbReference type="ARBA" id="ARBA00023284"/>
    </source>
</evidence>
<dbReference type="InterPro" id="IPR051470">
    <property type="entry name" value="Thiol:disulfide_interchange"/>
</dbReference>
<dbReference type="Pfam" id="PF13098">
    <property type="entry name" value="Thioredoxin_2"/>
    <property type="match status" value="1"/>
</dbReference>
<keyword evidence="3 7" id="KW-0732">Signal</keyword>
<keyword evidence="10" id="KW-0413">Isomerase</keyword>
<dbReference type="InterPro" id="IPR017937">
    <property type="entry name" value="Thioredoxin_CS"/>
</dbReference>
<comment type="similarity">
    <text evidence="2 7">Belongs to the thioredoxin family. DsbC subfamily.</text>
</comment>
<evidence type="ECO:0000313" key="10">
    <source>
        <dbReference type="EMBL" id="PTB89958.1"/>
    </source>
</evidence>
<keyword evidence="5" id="KW-1015">Disulfide bond</keyword>
<evidence type="ECO:0000256" key="1">
    <source>
        <dbReference type="ARBA" id="ARBA00004418"/>
    </source>
</evidence>
<organism evidence="10 11">
    <name type="scientific">Pseudidiomarina aestuarii</name>
    <dbReference type="NCBI Taxonomy" id="624146"/>
    <lineage>
        <taxon>Bacteria</taxon>
        <taxon>Pseudomonadati</taxon>
        <taxon>Pseudomonadota</taxon>
        <taxon>Gammaproteobacteria</taxon>
        <taxon>Alteromonadales</taxon>
        <taxon>Idiomarinaceae</taxon>
        <taxon>Pseudidiomarina</taxon>
    </lineage>
</organism>
<comment type="function">
    <text evidence="7">Required for disulfide bond formation in some periplasmic proteins. Acts by transferring its disulfide bond to other proteins and is reduced in the process.</text>
</comment>
<dbReference type="NCBIfam" id="NF008129">
    <property type="entry name" value="PRK10877.1"/>
    <property type="match status" value="1"/>
</dbReference>
<evidence type="ECO:0000313" key="11">
    <source>
        <dbReference type="Proteomes" id="UP000241514"/>
    </source>
</evidence>
<dbReference type="AlphaFoldDB" id="A0A6N4DEH9"/>
<evidence type="ECO:0000256" key="5">
    <source>
        <dbReference type="ARBA" id="ARBA00023157"/>
    </source>
</evidence>
<dbReference type="InterPro" id="IPR033954">
    <property type="entry name" value="DiS-bond_Isoase_DsbC/G"/>
</dbReference>
<protein>
    <recommendedName>
        <fullName evidence="7">Thiol:disulfide interchange protein</fullName>
    </recommendedName>
</protein>
<evidence type="ECO:0000256" key="7">
    <source>
        <dbReference type="RuleBase" id="RU364038"/>
    </source>
</evidence>
<evidence type="ECO:0000256" key="3">
    <source>
        <dbReference type="ARBA" id="ARBA00022729"/>
    </source>
</evidence>
<sequence>MLNIIRAHDKMAPMKHSYWNQVKRPMKTAVLKTIFVVMFGLAMSVSSANEIDDLDTSHLQRMGFAVESVRESSIQGLYEVITNQGLIYVSRDGQQLMSGRIYDITGPQPENLSDITLNSMRRDNLAEQADSAIEFKAKNEKYVVSVFTDPTCGYCRQLHQQMDSYLDAGITIRYYAWPRSGLQGSAFNQLNAIWCATDPKDAMTRAKSDKSIQQGNCVTPVQEHYELGQKFGVRGTPALVLADGRMLPGYLPPSRLVQELNK</sequence>
<accession>A0A6N4DEH9</accession>
<dbReference type="CDD" id="cd03020">
    <property type="entry name" value="DsbA_DsbC_DsbG"/>
    <property type="match status" value="1"/>
</dbReference>
<reference evidence="10 11" key="1">
    <citation type="submission" date="2018-03" db="EMBL/GenBank/DDBJ databases">
        <title>Cross-interface Injection: A General Nanoliter Liquid Handling Method Applied to Single Cells Genome Amplification Automated Nanoliter Liquid Handling Applied to Single Cell Multiple Displacement Amplification.</title>
        <authorList>
            <person name="Yun J."/>
            <person name="Xu P."/>
            <person name="Xu J."/>
            <person name="Dai X."/>
            <person name="Wang Y."/>
            <person name="Zheng X."/>
            <person name="Cao C."/>
            <person name="Yi Q."/>
            <person name="Zhu Y."/>
            <person name="Wang L."/>
            <person name="Dong Z."/>
            <person name="Huang Y."/>
            <person name="Huang L."/>
            <person name="Du W."/>
        </authorList>
    </citation>
    <scope>NUCLEOTIDE SEQUENCE [LARGE SCALE GENOMIC DNA]</scope>
    <source>
        <strain evidence="10 11">A9-4</strain>
    </source>
</reference>
<dbReference type="EMBL" id="PYVG01000005">
    <property type="protein sequence ID" value="PTB89958.1"/>
    <property type="molecule type" value="Genomic_DNA"/>
</dbReference>
<evidence type="ECO:0000256" key="4">
    <source>
        <dbReference type="ARBA" id="ARBA00022764"/>
    </source>
</evidence>
<dbReference type="Gene3D" id="3.40.30.10">
    <property type="entry name" value="Glutaredoxin"/>
    <property type="match status" value="1"/>
</dbReference>
<dbReference type="SUPFAM" id="SSF52833">
    <property type="entry name" value="Thioredoxin-like"/>
    <property type="match status" value="1"/>
</dbReference>
<dbReference type="InterPro" id="IPR018950">
    <property type="entry name" value="DiS-bond_isomerase_DsbC/G_N"/>
</dbReference>
<dbReference type="InterPro" id="IPR012336">
    <property type="entry name" value="Thioredoxin-like_fold"/>
</dbReference>
<dbReference type="Proteomes" id="UP000241514">
    <property type="component" value="Unassembled WGS sequence"/>
</dbReference>
<evidence type="ECO:0000259" key="9">
    <source>
        <dbReference type="Pfam" id="PF13098"/>
    </source>
</evidence>
<comment type="subcellular location">
    <subcellularLocation>
        <location evidence="1 7">Periplasm</location>
    </subcellularLocation>
</comment>
<keyword evidence="6 7" id="KW-0676">Redox-active center</keyword>
<feature type="domain" description="Disulphide bond isomerase DsbC/G N-terminal" evidence="8">
    <location>
        <begin position="60"/>
        <end position="106"/>
    </location>
</feature>
<comment type="caution">
    <text evidence="10">The sequence shown here is derived from an EMBL/GenBank/DDBJ whole genome shotgun (WGS) entry which is preliminary data.</text>
</comment>
<dbReference type="Pfam" id="PF10411">
    <property type="entry name" value="DsbC_N"/>
    <property type="match status" value="1"/>
</dbReference>
<dbReference type="GO" id="GO:0016853">
    <property type="term" value="F:isomerase activity"/>
    <property type="evidence" value="ECO:0007669"/>
    <property type="project" value="UniProtKB-KW"/>
</dbReference>
<name>A0A6N4DEH9_9GAMM</name>
<evidence type="ECO:0000256" key="2">
    <source>
        <dbReference type="ARBA" id="ARBA00009813"/>
    </source>
</evidence>